<reference evidence="6" key="1">
    <citation type="submission" date="2014-07" db="EMBL/GenBank/DDBJ databases">
        <authorList>
            <person name="Martin A.A"/>
            <person name="De Silva N."/>
        </authorList>
    </citation>
    <scope>NUCLEOTIDE SEQUENCE</scope>
</reference>
<dbReference type="InterPro" id="IPR000306">
    <property type="entry name" value="Znf_FYVE"/>
</dbReference>
<dbReference type="SUPFAM" id="SSF57903">
    <property type="entry name" value="FYVE/PHD zinc finger"/>
    <property type="match status" value="1"/>
</dbReference>
<evidence type="ECO:0000259" key="5">
    <source>
        <dbReference type="PROSITE" id="PS50178"/>
    </source>
</evidence>
<organism evidence="6 7">
    <name type="scientific">Strongyloides venezuelensis</name>
    <name type="common">Threadworm</name>
    <dbReference type="NCBI Taxonomy" id="75913"/>
    <lineage>
        <taxon>Eukaryota</taxon>
        <taxon>Metazoa</taxon>
        <taxon>Ecdysozoa</taxon>
        <taxon>Nematoda</taxon>
        <taxon>Chromadorea</taxon>
        <taxon>Rhabditida</taxon>
        <taxon>Tylenchina</taxon>
        <taxon>Panagrolaimomorpha</taxon>
        <taxon>Strongyloidoidea</taxon>
        <taxon>Strongyloididae</taxon>
        <taxon>Strongyloides</taxon>
    </lineage>
</organism>
<keyword evidence="1" id="KW-0479">Metal-binding</keyword>
<dbReference type="WBParaSite" id="SVE_1972000.1">
    <property type="protein sequence ID" value="SVE_1972000.1"/>
    <property type="gene ID" value="SVE_1972000"/>
</dbReference>
<accession>A0A0K0G4Q9</accession>
<dbReference type="STRING" id="75913.A0A0K0G4Q9"/>
<dbReference type="PROSITE" id="PS00028">
    <property type="entry name" value="ZINC_FINGER_C2H2_1"/>
    <property type="match status" value="1"/>
</dbReference>
<dbReference type="PANTHER" id="PTHR13510">
    <property type="entry name" value="FYVE-FINGER-CONTAINING RAB5 EFFECTOR PROTEIN RABENOSYN-5-RELATED"/>
    <property type="match status" value="1"/>
</dbReference>
<dbReference type="Pfam" id="PF01363">
    <property type="entry name" value="FYVE"/>
    <property type="match status" value="1"/>
</dbReference>
<dbReference type="InterPro" id="IPR017455">
    <property type="entry name" value="Znf_FYVE-rel"/>
</dbReference>
<dbReference type="InterPro" id="IPR052727">
    <property type="entry name" value="Rab4/Rab5_effector"/>
</dbReference>
<dbReference type="PROSITE" id="PS50178">
    <property type="entry name" value="ZF_FYVE"/>
    <property type="match status" value="1"/>
</dbReference>
<proteinExistence type="predicted"/>
<dbReference type="AlphaFoldDB" id="A0A0K0G4Q9"/>
<evidence type="ECO:0000256" key="4">
    <source>
        <dbReference type="PROSITE-ProRule" id="PRU00091"/>
    </source>
</evidence>
<evidence type="ECO:0000256" key="3">
    <source>
        <dbReference type="ARBA" id="ARBA00022833"/>
    </source>
</evidence>
<dbReference type="PANTHER" id="PTHR13510:SF44">
    <property type="entry name" value="RABENOSYN-5"/>
    <property type="match status" value="1"/>
</dbReference>
<keyword evidence="2 4" id="KW-0863">Zinc-finger</keyword>
<dbReference type="SMART" id="SM00064">
    <property type="entry name" value="FYVE"/>
    <property type="match status" value="1"/>
</dbReference>
<protein>
    <submittedName>
        <fullName evidence="7">Rabenosyn-5 (inferred by orthology to a human protein)</fullName>
    </submittedName>
</protein>
<dbReference type="Proteomes" id="UP000035680">
    <property type="component" value="Unassembled WGS sequence"/>
</dbReference>
<evidence type="ECO:0000256" key="2">
    <source>
        <dbReference type="ARBA" id="ARBA00022771"/>
    </source>
</evidence>
<dbReference type="Gene3D" id="3.30.40.10">
    <property type="entry name" value="Zinc/RING finger domain, C3HC4 (zinc finger)"/>
    <property type="match status" value="1"/>
</dbReference>
<evidence type="ECO:0000313" key="6">
    <source>
        <dbReference type="Proteomes" id="UP000035680"/>
    </source>
</evidence>
<evidence type="ECO:0000313" key="7">
    <source>
        <dbReference type="WBParaSite" id="SVE_1972000.1"/>
    </source>
</evidence>
<feature type="domain" description="FYVE-type" evidence="5">
    <location>
        <begin position="150"/>
        <end position="184"/>
    </location>
</feature>
<keyword evidence="3" id="KW-0862">Zinc</keyword>
<dbReference type="InterPro" id="IPR013087">
    <property type="entry name" value="Znf_C2H2_type"/>
</dbReference>
<dbReference type="InterPro" id="IPR013083">
    <property type="entry name" value="Znf_RING/FYVE/PHD"/>
</dbReference>
<keyword evidence="6" id="KW-1185">Reference proteome</keyword>
<sequence length="442" mass="51203">MDGNYNETIRQGFLCPICLQDLGNISNLINHAEISHKENAKNDVVDNLRDFFGKAKQKIKVFDINEGTDKNDDVSQQRNVSMSLYPEKQDIGYYISYKGLFIRERDKIVSKNTEDTNQLIIRLDKLLTSCPDDLIKKKEFEKRIVPWTPDKDTNTCTYCNAYFNITRRRHHCRLCGKLICSNCSKFLSFITAKKLINPAYAAQILKSFKNIDESNKGSELERAKSLSTIRRMISSASSESISKMKLRSEKLFSQILSRDDNQGSVSSLLIQEENEQFRICYKCNDLLEKRDILMDQIASKPIITQLYETLITNLNEIKQLVPKYCRMADSLNEGEIYYTLSDAIKLRKDLALRQKDVDMISSKIENLGINNEHSPVKPTVMELKLQKSIRRYAIMVVQETITDMPNLPSEKTYNMLKEKNKQQTLQKIKIESEQQIQLEKQL</sequence>
<name>A0A0K0G4Q9_STRVS</name>
<dbReference type="InterPro" id="IPR011011">
    <property type="entry name" value="Znf_FYVE_PHD"/>
</dbReference>
<dbReference type="GO" id="GO:0008270">
    <property type="term" value="F:zinc ion binding"/>
    <property type="evidence" value="ECO:0007669"/>
    <property type="project" value="UniProtKB-KW"/>
</dbReference>
<reference evidence="7" key="2">
    <citation type="submission" date="2015-08" db="UniProtKB">
        <authorList>
            <consortium name="WormBaseParasite"/>
        </authorList>
    </citation>
    <scope>IDENTIFICATION</scope>
</reference>
<evidence type="ECO:0000256" key="1">
    <source>
        <dbReference type="ARBA" id="ARBA00022723"/>
    </source>
</evidence>